<dbReference type="VEuPathDB" id="FungiDB:G647_02825"/>
<feature type="compositionally biased region" description="Basic and acidic residues" evidence="1">
    <location>
        <begin position="120"/>
        <end position="131"/>
    </location>
</feature>
<evidence type="ECO:0000313" key="2">
    <source>
        <dbReference type="EMBL" id="OCT49098.1"/>
    </source>
</evidence>
<dbReference type="AlphaFoldDB" id="A0A1C1CKQ0"/>
<dbReference type="VEuPathDB" id="FungiDB:CLCR_05242"/>
<reference evidence="3" key="1">
    <citation type="submission" date="2015-07" db="EMBL/GenBank/DDBJ databases">
        <authorList>
            <person name="Teixeira M.M."/>
            <person name="Souza R.C."/>
            <person name="Almeida L.G."/>
            <person name="Vicente V.A."/>
            <person name="de Hoog S."/>
            <person name="Bocca A.L."/>
            <person name="de Almeida S.R."/>
            <person name="Vasconcelos A.T."/>
            <person name="Felipe M.S."/>
        </authorList>
    </citation>
    <scope>NUCLEOTIDE SEQUENCE [LARGE SCALE GENOMIC DNA]</scope>
    <source>
        <strain evidence="3">KSF</strain>
    </source>
</reference>
<proteinExistence type="predicted"/>
<comment type="caution">
    <text evidence="2">The sequence shown here is derived from an EMBL/GenBank/DDBJ whole genome shotgun (WGS) entry which is preliminary data.</text>
</comment>
<organism evidence="2 3">
    <name type="scientific">Cladophialophora carrionii</name>
    <dbReference type="NCBI Taxonomy" id="86049"/>
    <lineage>
        <taxon>Eukaryota</taxon>
        <taxon>Fungi</taxon>
        <taxon>Dikarya</taxon>
        <taxon>Ascomycota</taxon>
        <taxon>Pezizomycotina</taxon>
        <taxon>Eurotiomycetes</taxon>
        <taxon>Chaetothyriomycetidae</taxon>
        <taxon>Chaetothyriales</taxon>
        <taxon>Herpotrichiellaceae</taxon>
        <taxon>Cladophialophora</taxon>
    </lineage>
</organism>
<name>A0A1C1CKQ0_9EURO</name>
<sequence>MENEPPTCVSDAELDTLADLCLCVNHKNNRELIKKELEDRLTEACSLYESFQNLKTQFVEFRGSLCNKLSIEDNCSDHQISREVQKSIDNASRKDQQIRKLETDLASERSKTLLVNSAMEDLRNESRKSDIGEPYPRA</sequence>
<evidence type="ECO:0000256" key="1">
    <source>
        <dbReference type="SAM" id="MobiDB-lite"/>
    </source>
</evidence>
<accession>A0A1C1CKQ0</accession>
<evidence type="ECO:0000313" key="3">
    <source>
        <dbReference type="Proteomes" id="UP000094526"/>
    </source>
</evidence>
<keyword evidence="3" id="KW-1185">Reference proteome</keyword>
<dbReference type="Proteomes" id="UP000094526">
    <property type="component" value="Unassembled WGS sequence"/>
</dbReference>
<dbReference type="EMBL" id="LGRB01000011">
    <property type="protein sequence ID" value="OCT49098.1"/>
    <property type="molecule type" value="Genomic_DNA"/>
</dbReference>
<protein>
    <submittedName>
        <fullName evidence="2">Uncharacterized protein</fullName>
    </submittedName>
</protein>
<feature type="region of interest" description="Disordered" evidence="1">
    <location>
        <begin position="116"/>
        <end position="138"/>
    </location>
</feature>
<gene>
    <name evidence="2" type="ORF">CLCR_05242</name>
</gene>